<accession>A0ABY4DTY6</accession>
<name>A0ABY4DTY6_9NEIS</name>
<dbReference type="PROSITE" id="PS51318">
    <property type="entry name" value="TAT"/>
    <property type="match status" value="1"/>
</dbReference>
<dbReference type="PANTHER" id="PTHR47307">
    <property type="entry name" value="GLUTATHIONE-REGULATED POTASSIUM-EFFLUX SYSTEM ANCILLARY PROTEIN KEFG"/>
    <property type="match status" value="1"/>
</dbReference>
<dbReference type="PANTHER" id="PTHR47307:SF1">
    <property type="entry name" value="GLUTATHIONE-REGULATED POTASSIUM-EFFLUX SYSTEM ANCILLARY PROTEIN KEFG"/>
    <property type="match status" value="1"/>
</dbReference>
<keyword evidence="1" id="KW-0560">Oxidoreductase</keyword>
<dbReference type="InterPro" id="IPR003680">
    <property type="entry name" value="Flavodoxin_fold"/>
</dbReference>
<gene>
    <name evidence="5" type="ORF">LVJ83_08795</name>
</gene>
<evidence type="ECO:0000313" key="5">
    <source>
        <dbReference type="EMBL" id="UOO81072.1"/>
    </source>
</evidence>
<dbReference type="Gene3D" id="3.40.50.360">
    <property type="match status" value="1"/>
</dbReference>
<evidence type="ECO:0000313" key="6">
    <source>
        <dbReference type="Proteomes" id="UP000829817"/>
    </source>
</evidence>
<organism evidence="5 6">
    <name type="scientific">Uruburuella testudinis</name>
    <dbReference type="NCBI Taxonomy" id="1282863"/>
    <lineage>
        <taxon>Bacteria</taxon>
        <taxon>Pseudomonadati</taxon>
        <taxon>Pseudomonadota</taxon>
        <taxon>Betaproteobacteria</taxon>
        <taxon>Neisseriales</taxon>
        <taxon>Neisseriaceae</taxon>
        <taxon>Uruburuella</taxon>
    </lineage>
</organism>
<evidence type="ECO:0000256" key="1">
    <source>
        <dbReference type="ARBA" id="ARBA00023002"/>
    </source>
</evidence>
<evidence type="ECO:0000256" key="3">
    <source>
        <dbReference type="SAM" id="SignalP"/>
    </source>
</evidence>
<dbReference type="Proteomes" id="UP000829817">
    <property type="component" value="Chromosome"/>
</dbReference>
<dbReference type="Pfam" id="PF02525">
    <property type="entry name" value="Flavodoxin_2"/>
    <property type="match status" value="1"/>
</dbReference>
<dbReference type="EMBL" id="CP091508">
    <property type="protein sequence ID" value="UOO81072.1"/>
    <property type="molecule type" value="Genomic_DNA"/>
</dbReference>
<keyword evidence="6" id="KW-1185">Reference proteome</keyword>
<keyword evidence="3" id="KW-0732">Signal</keyword>
<dbReference type="SUPFAM" id="SSF52218">
    <property type="entry name" value="Flavoproteins"/>
    <property type="match status" value="1"/>
</dbReference>
<dbReference type="RefSeq" id="WP_244784141.1">
    <property type="nucleotide sequence ID" value="NZ_CP091508.1"/>
</dbReference>
<feature type="region of interest" description="Disordered" evidence="2">
    <location>
        <begin position="26"/>
        <end position="46"/>
    </location>
</feature>
<evidence type="ECO:0000256" key="2">
    <source>
        <dbReference type="SAM" id="MobiDB-lite"/>
    </source>
</evidence>
<reference evidence="5 6" key="1">
    <citation type="journal article" date="2022" name="Res Sq">
        <title>Evolution of multicellular longitudinally dividing oral cavity symbionts (Neisseriaceae).</title>
        <authorList>
            <person name="Nyongesa S."/>
            <person name="Weber P."/>
            <person name="Bernet E."/>
            <person name="Pullido F."/>
            <person name="Nieckarz M."/>
            <person name="Delaby M."/>
            <person name="Nieves C."/>
            <person name="Viehboeck T."/>
            <person name="Krause N."/>
            <person name="Rivera-Millot A."/>
            <person name="Nakamura A."/>
            <person name="Vischer N."/>
            <person name="VanNieuwenhze M."/>
            <person name="Brun Y."/>
            <person name="Cava F."/>
            <person name="Bulgheresi S."/>
            <person name="Veyrier F."/>
        </authorList>
    </citation>
    <scope>NUCLEOTIDE SEQUENCE [LARGE SCALE GENOMIC DNA]</scope>
    <source>
        <strain evidence="5 6">CCUG 63373m</strain>
    </source>
</reference>
<evidence type="ECO:0000259" key="4">
    <source>
        <dbReference type="Pfam" id="PF02525"/>
    </source>
</evidence>
<dbReference type="InterPro" id="IPR046980">
    <property type="entry name" value="KefG/KefF"/>
</dbReference>
<dbReference type="InterPro" id="IPR006311">
    <property type="entry name" value="TAT_signal"/>
</dbReference>
<feature type="compositionally biased region" description="Polar residues" evidence="2">
    <location>
        <begin position="31"/>
        <end position="43"/>
    </location>
</feature>
<feature type="signal peptide" evidence="3">
    <location>
        <begin position="1"/>
        <end position="23"/>
    </location>
</feature>
<dbReference type="InterPro" id="IPR029039">
    <property type="entry name" value="Flavoprotein-like_sf"/>
</dbReference>
<proteinExistence type="predicted"/>
<feature type="chain" id="PRO_5047272343" evidence="3">
    <location>
        <begin position="24"/>
        <end position="216"/>
    </location>
</feature>
<feature type="domain" description="Flavodoxin-like fold" evidence="4">
    <location>
        <begin position="51"/>
        <end position="210"/>
    </location>
</feature>
<protein>
    <submittedName>
        <fullName evidence="5">NAD(P)H-dependent oxidoreductase</fullName>
    </submittedName>
</protein>
<sequence length="216" mass="23595">MPINRRNLIKAGLALAVPGAALVAAGASDTPPDTRNTPAPQTDTQEKNAVKKTLAYVSHPYPERSVMTKGLQQAAESISGVTVRNLETLYGFDTRAIDAQQEYELTRQHERIVFMFPTHWFNIPPMMKAYLNDVWGSVGPGLWQGKEMLLVTTAAGGDSTYGPSGRIGIPLADVFAPMKASAAHTGMIYLPPLAFQNVSASRLPQYQQQLIERLSR</sequence>